<dbReference type="AlphaFoldDB" id="A0A286F7N5"/>
<evidence type="ECO:0000313" key="2">
    <source>
        <dbReference type="EMBL" id="SOD79237.1"/>
    </source>
</evidence>
<reference evidence="3" key="1">
    <citation type="submission" date="2017-09" db="EMBL/GenBank/DDBJ databases">
        <authorList>
            <person name="Varghese N."/>
            <person name="Submissions S."/>
        </authorList>
    </citation>
    <scope>NUCLEOTIDE SEQUENCE [LARGE SCALE GENOMIC DNA]</scope>
    <source>
        <strain evidence="3">DSM 29961</strain>
    </source>
</reference>
<proteinExistence type="predicted"/>
<keyword evidence="1" id="KW-1133">Transmembrane helix</keyword>
<dbReference type="OrthoDB" id="1449062at2"/>
<keyword evidence="3" id="KW-1185">Reference proteome</keyword>
<keyword evidence="1" id="KW-0472">Membrane</keyword>
<dbReference type="EMBL" id="OCNH01000001">
    <property type="protein sequence ID" value="SOD79237.1"/>
    <property type="molecule type" value="Genomic_DNA"/>
</dbReference>
<feature type="transmembrane region" description="Helical" evidence="1">
    <location>
        <begin position="6"/>
        <end position="24"/>
    </location>
</feature>
<evidence type="ECO:0000313" key="3">
    <source>
        <dbReference type="Proteomes" id="UP000219452"/>
    </source>
</evidence>
<dbReference type="RefSeq" id="WP_097124547.1">
    <property type="nucleotide sequence ID" value="NZ_OCNH01000001.1"/>
</dbReference>
<evidence type="ECO:0000256" key="1">
    <source>
        <dbReference type="SAM" id="Phobius"/>
    </source>
</evidence>
<keyword evidence="1" id="KW-0812">Transmembrane</keyword>
<dbReference type="Proteomes" id="UP000219452">
    <property type="component" value="Unassembled WGS sequence"/>
</dbReference>
<accession>A0A286F7N5</accession>
<sequence>MAAFTIGWGLLNLGLAITIFVISWRNFRIYSKRYGSLATGILLLLTASMCQSPGKKQPAGANPAAFQTTISSSLIQENGPRSYYIQLTDFGFSKLTQSVILNQTSDSTTAQLSSFVNLTGFMSGIHWTSIYTSVTLDADRHLRYNSSGTLQWSLLGIPVYTQVKYFTGNVSTDSLKAQ</sequence>
<organism evidence="2 3">
    <name type="scientific">Spirosoma fluviale</name>
    <dbReference type="NCBI Taxonomy" id="1597977"/>
    <lineage>
        <taxon>Bacteria</taxon>
        <taxon>Pseudomonadati</taxon>
        <taxon>Bacteroidota</taxon>
        <taxon>Cytophagia</taxon>
        <taxon>Cytophagales</taxon>
        <taxon>Cytophagaceae</taxon>
        <taxon>Spirosoma</taxon>
    </lineage>
</organism>
<protein>
    <submittedName>
        <fullName evidence="2">Uncharacterized protein</fullName>
    </submittedName>
</protein>
<name>A0A286F7N5_9BACT</name>
<gene>
    <name evidence="2" type="ORF">SAMN06269250_0870</name>
</gene>